<dbReference type="EMBL" id="CP111020">
    <property type="protein sequence ID" value="WAR15287.1"/>
    <property type="molecule type" value="Genomic_DNA"/>
</dbReference>
<protein>
    <submittedName>
        <fullName evidence="1">Uncharacterized protein</fullName>
    </submittedName>
</protein>
<sequence length="60" mass="6553">MEGSIGEKVDSGILQLLQGTIPDIVDRQLDAQMTLQAIAKIIEDYEIRQLEGLPGKSANK</sequence>
<organism evidence="1 2">
    <name type="scientific">Mya arenaria</name>
    <name type="common">Soft-shell clam</name>
    <dbReference type="NCBI Taxonomy" id="6604"/>
    <lineage>
        <taxon>Eukaryota</taxon>
        <taxon>Metazoa</taxon>
        <taxon>Spiralia</taxon>
        <taxon>Lophotrochozoa</taxon>
        <taxon>Mollusca</taxon>
        <taxon>Bivalvia</taxon>
        <taxon>Autobranchia</taxon>
        <taxon>Heteroconchia</taxon>
        <taxon>Euheterodonta</taxon>
        <taxon>Imparidentia</taxon>
        <taxon>Neoheterodontei</taxon>
        <taxon>Myida</taxon>
        <taxon>Myoidea</taxon>
        <taxon>Myidae</taxon>
        <taxon>Mya</taxon>
    </lineage>
</organism>
<reference evidence="1" key="1">
    <citation type="submission" date="2022-11" db="EMBL/GenBank/DDBJ databases">
        <title>Centuries of genome instability and evolution in soft-shell clam transmissible cancer (bioRxiv).</title>
        <authorList>
            <person name="Hart S.F.M."/>
            <person name="Yonemitsu M.A."/>
            <person name="Giersch R.M."/>
            <person name="Beal B.F."/>
            <person name="Arriagada G."/>
            <person name="Davis B.W."/>
            <person name="Ostrander E.A."/>
            <person name="Goff S.P."/>
            <person name="Metzger M.J."/>
        </authorList>
    </citation>
    <scope>NUCLEOTIDE SEQUENCE</scope>
    <source>
        <strain evidence="1">MELC-2E11</strain>
        <tissue evidence="1">Siphon/mantle</tissue>
    </source>
</reference>
<name>A0ABY7F136_MYAAR</name>
<gene>
    <name evidence="1" type="ORF">MAR_005392</name>
</gene>
<evidence type="ECO:0000313" key="2">
    <source>
        <dbReference type="Proteomes" id="UP001164746"/>
    </source>
</evidence>
<accession>A0ABY7F136</accession>
<keyword evidence="2" id="KW-1185">Reference proteome</keyword>
<proteinExistence type="predicted"/>
<dbReference type="Proteomes" id="UP001164746">
    <property type="component" value="Chromosome 9"/>
</dbReference>
<evidence type="ECO:0000313" key="1">
    <source>
        <dbReference type="EMBL" id="WAR15287.1"/>
    </source>
</evidence>